<dbReference type="Pfam" id="PF07063">
    <property type="entry name" value="HGLS"/>
    <property type="match status" value="1"/>
</dbReference>
<dbReference type="EMBL" id="FMJB01000064">
    <property type="protein sequence ID" value="SCM69222.1"/>
    <property type="molecule type" value="Genomic_DNA"/>
</dbReference>
<dbReference type="Gene3D" id="3.10.180.80">
    <property type="entry name" value="Uncharacterised protein PF07063, DUF1338"/>
    <property type="match status" value="1"/>
</dbReference>
<evidence type="ECO:0000256" key="1">
    <source>
        <dbReference type="ARBA" id="ARBA00001954"/>
    </source>
</evidence>
<keyword evidence="4" id="KW-0408">Iron</keyword>
<dbReference type="PANTHER" id="PTHR39479">
    <property type="match status" value="1"/>
</dbReference>
<comment type="similarity">
    <text evidence="5">Belongs to the 2-oxoadipate dioxygenase/decarboxylase family.</text>
</comment>
<evidence type="ECO:0000256" key="8">
    <source>
        <dbReference type="ARBA" id="ARBA00035045"/>
    </source>
</evidence>
<evidence type="ECO:0000313" key="10">
    <source>
        <dbReference type="Proteomes" id="UP000184085"/>
    </source>
</evidence>
<keyword evidence="2" id="KW-0223">Dioxygenase</keyword>
<evidence type="ECO:0000256" key="7">
    <source>
        <dbReference type="ARBA" id="ARBA00035034"/>
    </source>
</evidence>
<dbReference type="Proteomes" id="UP000184085">
    <property type="component" value="Unassembled WGS sequence"/>
</dbReference>
<evidence type="ECO:0000256" key="3">
    <source>
        <dbReference type="ARBA" id="ARBA00023002"/>
    </source>
</evidence>
<gene>
    <name evidence="9" type="primary">ydcJ</name>
    <name evidence="9" type="ORF">KARMA_3457</name>
</gene>
<evidence type="ECO:0000256" key="6">
    <source>
        <dbReference type="ARBA" id="ARBA00035023"/>
    </source>
</evidence>
<dbReference type="RefSeq" id="WP_072708575.1">
    <property type="nucleotide sequence ID" value="NZ_FMJB01000064.1"/>
</dbReference>
<dbReference type="GO" id="GO:0051213">
    <property type="term" value="F:dioxygenase activity"/>
    <property type="evidence" value="ECO:0007669"/>
    <property type="project" value="UniProtKB-KW"/>
</dbReference>
<protein>
    <recommendedName>
        <fullName evidence="7">2-oxoadipate dioxygenase/decarboxylase</fullName>
        <ecNumber evidence="6">1.13.11.93</ecNumber>
    </recommendedName>
    <alternativeName>
        <fullName evidence="8">2-hydroxyglutarate synthase</fullName>
    </alternativeName>
</protein>
<reference evidence="10" key="1">
    <citation type="submission" date="2016-09" db="EMBL/GenBank/DDBJ databases">
        <authorList>
            <person name="Wibberg D."/>
        </authorList>
    </citation>
    <scope>NUCLEOTIDE SEQUENCE [LARGE SCALE GENOMIC DNA]</scope>
</reference>
<evidence type="ECO:0000256" key="2">
    <source>
        <dbReference type="ARBA" id="ARBA00022964"/>
    </source>
</evidence>
<comment type="cofactor">
    <cofactor evidence="1">
        <name>Fe(2+)</name>
        <dbReference type="ChEBI" id="CHEBI:29033"/>
    </cofactor>
</comment>
<evidence type="ECO:0000256" key="4">
    <source>
        <dbReference type="ARBA" id="ARBA00023004"/>
    </source>
</evidence>
<dbReference type="InterPro" id="IPR047869">
    <property type="entry name" value="YdcJ_bac-like"/>
</dbReference>
<evidence type="ECO:0000256" key="5">
    <source>
        <dbReference type="ARBA" id="ARBA00035013"/>
    </source>
</evidence>
<sequence>MSEPEFTHPDDIRSRFSAAMSEMYRTEVPAYGTLMQIVADVNADVLDGNTTLRADLEETDQLSRISEERHGAIRLGTAEELETIRRLFAIMGMHPVGYYDLTEAGVPVHSTAFRPVGEAALRHNPFRVFTSLLRLDLIADEALRDTARMVLDARQIYTPRCLELIERAEKQGGLTDAEADAFVAEALETFRWHPEANVNADLYKRLHDAHRLIADVVSFRGPHINHLTPRTLDIDRVQQLMPDHGIAPKAVVEGPPRRDCPILLRQTSFKALSEAVSFDGVEGSHTARFGEIEARGQALTPKGRALYDQLLTATRAKCLPAADGSNAAEYMSTLSATFSDFPDDLTEIRTAGLGYFEWSLTDKGAAAAGQLTETDADSLLAAGYLRIDPIIYEDFLPVSAAGIFQSNLGDESAQEFAASPNQQHFEADLGQPVLNEFDHYQRIEDQSRIRCISILTTGAAAAE</sequence>
<dbReference type="SMART" id="SM01150">
    <property type="entry name" value="DUF1338"/>
    <property type="match status" value="1"/>
</dbReference>
<keyword evidence="10" id="KW-1185">Reference proteome</keyword>
<proteinExistence type="inferred from homology"/>
<keyword evidence="3" id="KW-0560">Oxidoreductase</keyword>
<dbReference type="AlphaFoldDB" id="A0A1M4N2V5"/>
<accession>A0A1M4N2V5</accession>
<evidence type="ECO:0000313" key="9">
    <source>
        <dbReference type="EMBL" id="SCM69222.1"/>
    </source>
</evidence>
<dbReference type="InterPro" id="IPR009770">
    <property type="entry name" value="HGLS"/>
</dbReference>
<name>A0A1M4N2V5_9RHOB</name>
<dbReference type="EC" id="1.13.11.93" evidence="6"/>
<dbReference type="PANTHER" id="PTHR39479:SF2">
    <property type="entry name" value="2-OXOADIPATE DIOXYGENASE_DECARBOXYLASE"/>
    <property type="match status" value="1"/>
</dbReference>
<dbReference type="CDD" id="cd16348">
    <property type="entry name" value="VOC_YdcJ_like"/>
    <property type="match status" value="1"/>
</dbReference>
<organism evidence="9 10">
    <name type="scientific">Donghicola eburneus</name>
    <dbReference type="NCBI Taxonomy" id="393278"/>
    <lineage>
        <taxon>Bacteria</taxon>
        <taxon>Pseudomonadati</taxon>
        <taxon>Pseudomonadota</taxon>
        <taxon>Alphaproteobacteria</taxon>
        <taxon>Rhodobacterales</taxon>
        <taxon>Roseobacteraceae</taxon>
        <taxon>Donghicola</taxon>
    </lineage>
</organism>